<organism evidence="1 2">
    <name type="scientific">Echinococcus granulosus</name>
    <name type="common">Hydatid tapeworm</name>
    <dbReference type="NCBI Taxonomy" id="6210"/>
    <lineage>
        <taxon>Eukaryota</taxon>
        <taxon>Metazoa</taxon>
        <taxon>Spiralia</taxon>
        <taxon>Lophotrochozoa</taxon>
        <taxon>Platyhelminthes</taxon>
        <taxon>Cestoda</taxon>
        <taxon>Eucestoda</taxon>
        <taxon>Cyclophyllidea</taxon>
        <taxon>Taeniidae</taxon>
        <taxon>Echinococcus</taxon>
        <taxon>Echinococcus granulosus group</taxon>
    </lineage>
</organism>
<comment type="caution">
    <text evidence="1">The sequence shown here is derived from an EMBL/GenBank/DDBJ whole genome shotgun (WGS) entry which is preliminary data.</text>
</comment>
<protein>
    <submittedName>
        <fullName evidence="1">Uncharacterized protein</fullName>
    </submittedName>
</protein>
<dbReference type="AlphaFoldDB" id="W6UIK3"/>
<gene>
    <name evidence="1" type="ORF">EGR_03791</name>
</gene>
<dbReference type="GeneID" id="36339506"/>
<accession>W6UIK3</accession>
<evidence type="ECO:0000313" key="1">
    <source>
        <dbReference type="EMBL" id="EUB61305.1"/>
    </source>
</evidence>
<dbReference type="KEGG" id="egl:EGR_03791"/>
<dbReference type="RefSeq" id="XP_024352501.1">
    <property type="nucleotide sequence ID" value="XM_024493040.1"/>
</dbReference>
<dbReference type="EMBL" id="APAU02000021">
    <property type="protein sequence ID" value="EUB61305.1"/>
    <property type="molecule type" value="Genomic_DNA"/>
</dbReference>
<sequence>MRLGVASVTFLCIPSYSPDDVCPILTMSDPRSAYIVNVLDITMHGLIRLVMLVAIDVPPFEGLL</sequence>
<dbReference type="CTD" id="36339506"/>
<reference evidence="1 2" key="1">
    <citation type="journal article" date="2013" name="Nat. Genet.">
        <title>The genome of the hydatid tapeworm Echinococcus granulosus.</title>
        <authorList>
            <person name="Zheng H."/>
            <person name="Zhang W."/>
            <person name="Zhang L."/>
            <person name="Zhang Z."/>
            <person name="Li J."/>
            <person name="Lu G."/>
            <person name="Zhu Y."/>
            <person name="Wang Y."/>
            <person name="Huang Y."/>
            <person name="Liu J."/>
            <person name="Kang H."/>
            <person name="Chen J."/>
            <person name="Wang L."/>
            <person name="Chen A."/>
            <person name="Yu S."/>
            <person name="Gao Z."/>
            <person name="Jin L."/>
            <person name="Gu W."/>
            <person name="Wang Z."/>
            <person name="Zhao L."/>
            <person name="Shi B."/>
            <person name="Wen H."/>
            <person name="Lin R."/>
            <person name="Jones M.K."/>
            <person name="Brejova B."/>
            <person name="Vinar T."/>
            <person name="Zhao G."/>
            <person name="McManus D.P."/>
            <person name="Chen Z."/>
            <person name="Zhou Y."/>
            <person name="Wang S."/>
        </authorList>
    </citation>
    <scope>NUCLEOTIDE SEQUENCE [LARGE SCALE GENOMIC DNA]</scope>
</reference>
<name>W6UIK3_ECHGR</name>
<dbReference type="Proteomes" id="UP000019149">
    <property type="component" value="Unassembled WGS sequence"/>
</dbReference>
<keyword evidence="2" id="KW-1185">Reference proteome</keyword>
<proteinExistence type="predicted"/>
<evidence type="ECO:0000313" key="2">
    <source>
        <dbReference type="Proteomes" id="UP000019149"/>
    </source>
</evidence>